<keyword evidence="5" id="KW-0732">Signal</keyword>
<feature type="chain" id="PRO_5019583358" description="Carbohydrate esterase" evidence="5">
    <location>
        <begin position="22"/>
        <end position="299"/>
    </location>
</feature>
<dbReference type="InterPro" id="IPR000675">
    <property type="entry name" value="Cutinase/axe"/>
</dbReference>
<dbReference type="SUPFAM" id="SSF53474">
    <property type="entry name" value="alpha/beta-Hydrolases"/>
    <property type="match status" value="1"/>
</dbReference>
<dbReference type="OrthoDB" id="2586582at2759"/>
<feature type="signal peptide" evidence="5">
    <location>
        <begin position="1"/>
        <end position="21"/>
    </location>
</feature>
<dbReference type="InterPro" id="IPR029058">
    <property type="entry name" value="AB_hydrolase_fold"/>
</dbReference>
<keyword evidence="1" id="KW-0378">Hydrolase</keyword>
<evidence type="ECO:0000256" key="2">
    <source>
        <dbReference type="ARBA" id="ARBA00023157"/>
    </source>
</evidence>
<dbReference type="Gene3D" id="3.40.50.1820">
    <property type="entry name" value="alpha/beta hydrolase"/>
    <property type="match status" value="1"/>
</dbReference>
<dbReference type="PANTHER" id="PTHR33630">
    <property type="entry name" value="CUTINASE RV1984C-RELATED-RELATED"/>
    <property type="match status" value="1"/>
</dbReference>
<dbReference type="Pfam" id="PF01083">
    <property type="entry name" value="Cutinase"/>
    <property type="match status" value="1"/>
</dbReference>
<dbReference type="EMBL" id="QVQW01000012">
    <property type="protein sequence ID" value="RKU46716.1"/>
    <property type="molecule type" value="Genomic_DNA"/>
</dbReference>
<keyword evidence="4" id="KW-0472">Membrane</keyword>
<name>A0A420YFL6_9PEZI</name>
<proteinExistence type="predicted"/>
<evidence type="ECO:0008006" key="8">
    <source>
        <dbReference type="Google" id="ProtNLM"/>
    </source>
</evidence>
<evidence type="ECO:0000256" key="5">
    <source>
        <dbReference type="SAM" id="SignalP"/>
    </source>
</evidence>
<dbReference type="GO" id="GO:0052689">
    <property type="term" value="F:carboxylic ester hydrolase activity"/>
    <property type="evidence" value="ECO:0007669"/>
    <property type="project" value="UniProtKB-ARBA"/>
</dbReference>
<dbReference type="Proteomes" id="UP000275385">
    <property type="component" value="Unassembled WGS sequence"/>
</dbReference>
<accession>A0A420YFL6</accession>
<gene>
    <name evidence="6" type="ORF">DL546_000140</name>
</gene>
<keyword evidence="4" id="KW-1133">Transmembrane helix</keyword>
<organism evidence="6 7">
    <name type="scientific">Coniochaeta pulveracea</name>
    <dbReference type="NCBI Taxonomy" id="177199"/>
    <lineage>
        <taxon>Eukaryota</taxon>
        <taxon>Fungi</taxon>
        <taxon>Dikarya</taxon>
        <taxon>Ascomycota</taxon>
        <taxon>Pezizomycotina</taxon>
        <taxon>Sordariomycetes</taxon>
        <taxon>Sordariomycetidae</taxon>
        <taxon>Coniochaetales</taxon>
        <taxon>Coniochaetaceae</taxon>
        <taxon>Coniochaeta</taxon>
    </lineage>
</organism>
<keyword evidence="7" id="KW-1185">Reference proteome</keyword>
<evidence type="ECO:0000256" key="1">
    <source>
        <dbReference type="ARBA" id="ARBA00022801"/>
    </source>
</evidence>
<reference evidence="6 7" key="1">
    <citation type="submission" date="2018-08" db="EMBL/GenBank/DDBJ databases">
        <title>Draft genome of the lignicolous fungus Coniochaeta pulveracea.</title>
        <authorList>
            <person name="Borstlap C.J."/>
            <person name="De Witt R.N."/>
            <person name="Botha A."/>
            <person name="Volschenk H."/>
        </authorList>
    </citation>
    <scope>NUCLEOTIDE SEQUENCE [LARGE SCALE GENOMIC DNA]</scope>
    <source>
        <strain evidence="6 7">CAB683</strain>
    </source>
</reference>
<evidence type="ECO:0000256" key="4">
    <source>
        <dbReference type="SAM" id="Phobius"/>
    </source>
</evidence>
<evidence type="ECO:0000313" key="6">
    <source>
        <dbReference type="EMBL" id="RKU46716.1"/>
    </source>
</evidence>
<dbReference type="SMART" id="SM01110">
    <property type="entry name" value="Cutinase"/>
    <property type="match status" value="1"/>
</dbReference>
<dbReference type="PANTHER" id="PTHR33630:SF9">
    <property type="entry name" value="CUTINASE 4"/>
    <property type="match status" value="1"/>
</dbReference>
<feature type="transmembrane region" description="Helical" evidence="4">
    <location>
        <begin position="277"/>
        <end position="298"/>
    </location>
</feature>
<keyword evidence="4" id="KW-0812">Transmembrane</keyword>
<dbReference type="STRING" id="177199.A0A420YFL6"/>
<comment type="caution">
    <text evidence="6">The sequence shown here is derived from an EMBL/GenBank/DDBJ whole genome shotgun (WGS) entry which is preliminary data.</text>
</comment>
<dbReference type="AlphaFoldDB" id="A0A420YFL6"/>
<protein>
    <recommendedName>
        <fullName evidence="8">Carbohydrate esterase</fullName>
    </recommendedName>
</protein>
<sequence length="299" mass="30186">MPSSAFRTALVLAAAATPCLGQTTTSSSAITCATGIHMIVARGSTEAVGLGRIGVVAGNVSELVPGSSVDAVVYPATFDAYFASEGTGVLAMTAMINEYTAACPESKIALIGYSQGGQVAMDVVCGTSETLFNVTADLSDALAKNVVAVVTFGDPSHMSGMPWNAGTSNNTGIFQRNNTAACEPYNPNIRAWCDTGDIYCDKGNNRTIHGTYFSYDHYVSQAAEFIVGRYNESLANSSSGAPTASGTATVSPTVSSTGGATATTAPPVVGQNAAGSFRAGGVGMAGIVAVVGVAFGLLL</sequence>
<feature type="region of interest" description="Disordered" evidence="3">
    <location>
        <begin position="238"/>
        <end position="265"/>
    </location>
</feature>
<evidence type="ECO:0000313" key="7">
    <source>
        <dbReference type="Proteomes" id="UP000275385"/>
    </source>
</evidence>
<evidence type="ECO:0000256" key="3">
    <source>
        <dbReference type="SAM" id="MobiDB-lite"/>
    </source>
</evidence>
<keyword evidence="2" id="KW-1015">Disulfide bond</keyword>